<sequence>MQCACLSRHNCKIVKKMLALLKIGIITSLLISCTWVMVTGDELYNSRCENNVCNCSFGTQETVLGGVKYCLSNCPNNAVRLSFRICECRNGYQYIDEQRTKCVRTNGLAGNQENRVDEVDDTLSGTAASTTSRITTNKARIADINTTENSYDYRTTTETISTSVATNTTNRGEYVNVNSVGDIEDIYLWIGALVMALVLLVLIAFLFISRN</sequence>
<organism evidence="2">
    <name type="scientific">Bactrocera dorsalis</name>
    <name type="common">Oriental fruit fly</name>
    <name type="synonym">Dacus dorsalis</name>
    <dbReference type="NCBI Taxonomy" id="27457"/>
    <lineage>
        <taxon>Eukaryota</taxon>
        <taxon>Metazoa</taxon>
        <taxon>Ecdysozoa</taxon>
        <taxon>Arthropoda</taxon>
        <taxon>Hexapoda</taxon>
        <taxon>Insecta</taxon>
        <taxon>Pterygota</taxon>
        <taxon>Neoptera</taxon>
        <taxon>Endopterygota</taxon>
        <taxon>Diptera</taxon>
        <taxon>Brachycera</taxon>
        <taxon>Muscomorpha</taxon>
        <taxon>Tephritoidea</taxon>
        <taxon>Tephritidae</taxon>
        <taxon>Bactrocera</taxon>
        <taxon>Bactrocera</taxon>
    </lineage>
</organism>
<keyword evidence="1" id="KW-1133">Transmembrane helix</keyword>
<dbReference type="OrthoDB" id="409374at2759"/>
<feature type="transmembrane region" description="Helical" evidence="1">
    <location>
        <begin position="186"/>
        <end position="208"/>
    </location>
</feature>
<evidence type="ECO:0000256" key="1">
    <source>
        <dbReference type="SAM" id="Phobius"/>
    </source>
</evidence>
<protein>
    <submittedName>
        <fullName evidence="2">Uncharacterized protein</fullName>
    </submittedName>
</protein>
<keyword evidence="1" id="KW-0812">Transmembrane</keyword>
<dbReference type="EMBL" id="GAKP01004531">
    <property type="protein sequence ID" value="JAC54421.1"/>
    <property type="molecule type" value="Transcribed_RNA"/>
</dbReference>
<accession>A0A034WFS2</accession>
<feature type="transmembrane region" description="Helical" evidence="1">
    <location>
        <begin position="18"/>
        <end position="38"/>
    </location>
</feature>
<keyword evidence="1" id="KW-0472">Membrane</keyword>
<reference evidence="2" key="1">
    <citation type="journal article" date="2014" name="BMC Genomics">
        <title>Characterizing the developmental transcriptome of the oriental fruit fly, Bactrocera dorsalis (Diptera: Tephritidae) through comparative genomic analysis with Drosophila melanogaster utilizing modENCODE datasets.</title>
        <authorList>
            <person name="Geib S.M."/>
            <person name="Calla B."/>
            <person name="Hall B."/>
            <person name="Hou S."/>
            <person name="Manoukis N.C."/>
        </authorList>
    </citation>
    <scope>NUCLEOTIDE SEQUENCE</scope>
    <source>
        <strain evidence="2">Punador</strain>
    </source>
</reference>
<evidence type="ECO:0000313" key="2">
    <source>
        <dbReference type="EMBL" id="JAC54421.1"/>
    </source>
</evidence>
<name>A0A034WFS2_BACDO</name>
<dbReference type="AlphaFoldDB" id="A0A034WFS2"/>
<proteinExistence type="predicted"/>